<dbReference type="Gene3D" id="3.60.15.10">
    <property type="entry name" value="Ribonuclease Z/Hydroxyacylglutathione hydrolase-like"/>
    <property type="match status" value="1"/>
</dbReference>
<evidence type="ECO:0000313" key="2">
    <source>
        <dbReference type="EMBL" id="GMM34870.1"/>
    </source>
</evidence>
<dbReference type="GO" id="GO:0070290">
    <property type="term" value="F:N-acylphosphatidylethanolamine-specific phospholipase D activity"/>
    <property type="evidence" value="ECO:0007669"/>
    <property type="project" value="InterPro"/>
</dbReference>
<sequence>MFLERLSLKSKIALGLISSYSIYAAIVVYKTNSEIEKRTKKYHQDKDGVARFGPLVVLGRYQNPFYEYEHETLFHFAYNQVRKLFSVKNIVNVENSTAWRLHMPIYKPDFFLMFNNSKIKNDINPEDSDEMVANRYHSIPPLSSRLVFTWLGQSSAYIQISDKNILTDPVFNDHIINKRFGPKRLTPSPAQIEDLPTPDIVLVSHNHPDHLEPDSIKKLSTKKNTLWVVPDGVGSQLKSNGVESSKIIEMSWWQRQRLDEHWEVACCPAKHWSGNWFIDFNNSLWCSFILFKDQKPVLYHMGDTGYQQDLFESIKSQYCANQPISLILAPIGQYTTSKVTNHHHMSPTEVVKVASFFNAKKTMGVHYGTFALGLEPLAEPRRLLAEMAAAEGLNGVFPGEFGQTVTCKI</sequence>
<dbReference type="Pfam" id="PF12706">
    <property type="entry name" value="Lactamase_B_2"/>
    <property type="match status" value="1"/>
</dbReference>
<dbReference type="SUPFAM" id="SSF56281">
    <property type="entry name" value="Metallo-hydrolase/oxidoreductase"/>
    <property type="match status" value="1"/>
</dbReference>
<dbReference type="RefSeq" id="XP_064851870.1">
    <property type="nucleotide sequence ID" value="XM_064995798.1"/>
</dbReference>
<organism evidence="2 3">
    <name type="scientific">Saccharomycopsis crataegensis</name>
    <dbReference type="NCBI Taxonomy" id="43959"/>
    <lineage>
        <taxon>Eukaryota</taxon>
        <taxon>Fungi</taxon>
        <taxon>Dikarya</taxon>
        <taxon>Ascomycota</taxon>
        <taxon>Saccharomycotina</taxon>
        <taxon>Saccharomycetes</taxon>
        <taxon>Saccharomycopsidaceae</taxon>
        <taxon>Saccharomycopsis</taxon>
    </lineage>
</organism>
<proteinExistence type="predicted"/>
<dbReference type="PANTHER" id="PTHR15032:SF4">
    <property type="entry name" value="N-ACYL-PHOSPHATIDYLETHANOLAMINE-HYDROLYZING PHOSPHOLIPASE D"/>
    <property type="match status" value="1"/>
</dbReference>
<reference evidence="2 3" key="1">
    <citation type="journal article" date="2023" name="Elife">
        <title>Identification of key yeast species and microbe-microbe interactions impacting larval growth of Drosophila in the wild.</title>
        <authorList>
            <person name="Mure A."/>
            <person name="Sugiura Y."/>
            <person name="Maeda R."/>
            <person name="Honda K."/>
            <person name="Sakurai N."/>
            <person name="Takahashi Y."/>
            <person name="Watada M."/>
            <person name="Katoh T."/>
            <person name="Gotoh A."/>
            <person name="Gotoh Y."/>
            <person name="Taniguchi I."/>
            <person name="Nakamura K."/>
            <person name="Hayashi T."/>
            <person name="Katayama T."/>
            <person name="Uemura T."/>
            <person name="Hattori Y."/>
        </authorList>
    </citation>
    <scope>NUCLEOTIDE SEQUENCE [LARGE SCALE GENOMIC DNA]</scope>
    <source>
        <strain evidence="2 3">SC-9</strain>
    </source>
</reference>
<dbReference type="GO" id="GO:0005737">
    <property type="term" value="C:cytoplasm"/>
    <property type="evidence" value="ECO:0007669"/>
    <property type="project" value="TreeGrafter"/>
</dbReference>
<name>A0AAV5QIW0_9ASCO</name>
<dbReference type="GO" id="GO:0070292">
    <property type="term" value="P:N-acylphosphatidylethanolamine metabolic process"/>
    <property type="evidence" value="ECO:0007669"/>
    <property type="project" value="TreeGrafter"/>
</dbReference>
<evidence type="ECO:0000259" key="1">
    <source>
        <dbReference type="Pfam" id="PF12706"/>
    </source>
</evidence>
<protein>
    <submittedName>
        <fullName evidence="2">N-acetylphosphatidylethanolamine-hydrolyzing phospholipase D</fullName>
    </submittedName>
</protein>
<accession>A0AAV5QIW0</accession>
<dbReference type="AlphaFoldDB" id="A0AAV5QIW0"/>
<keyword evidence="3" id="KW-1185">Reference proteome</keyword>
<dbReference type="GO" id="GO:0070291">
    <property type="term" value="P:N-acylethanolamine metabolic process"/>
    <property type="evidence" value="ECO:0007669"/>
    <property type="project" value="TreeGrafter"/>
</dbReference>
<dbReference type="GeneID" id="90072849"/>
<dbReference type="EMBL" id="BTFZ01000004">
    <property type="protein sequence ID" value="GMM34870.1"/>
    <property type="molecule type" value="Genomic_DNA"/>
</dbReference>
<dbReference type="InterPro" id="IPR001279">
    <property type="entry name" value="Metallo-B-lactamas"/>
</dbReference>
<dbReference type="PANTHER" id="PTHR15032">
    <property type="entry name" value="N-ACYL-PHOSPHATIDYLETHANOLAMINE-HYDROLYZING PHOSPHOLIPASE D"/>
    <property type="match status" value="1"/>
</dbReference>
<dbReference type="InterPro" id="IPR036866">
    <property type="entry name" value="RibonucZ/Hydroxyglut_hydro"/>
</dbReference>
<gene>
    <name evidence="2" type="ORF">DASC09_021950</name>
</gene>
<dbReference type="PIRSF" id="PIRSF038896">
    <property type="entry name" value="NAPE-PLD"/>
    <property type="match status" value="1"/>
</dbReference>
<comment type="caution">
    <text evidence="2">The sequence shown here is derived from an EMBL/GenBank/DDBJ whole genome shotgun (WGS) entry which is preliminary data.</text>
</comment>
<dbReference type="Proteomes" id="UP001360560">
    <property type="component" value="Unassembled WGS sequence"/>
</dbReference>
<feature type="domain" description="Metallo-beta-lactamase" evidence="1">
    <location>
        <begin position="164"/>
        <end position="367"/>
    </location>
</feature>
<evidence type="ECO:0000313" key="3">
    <source>
        <dbReference type="Proteomes" id="UP001360560"/>
    </source>
</evidence>
<dbReference type="InterPro" id="IPR024884">
    <property type="entry name" value="NAPE-PLD"/>
</dbReference>
<dbReference type="GO" id="GO:0008270">
    <property type="term" value="F:zinc ion binding"/>
    <property type="evidence" value="ECO:0007669"/>
    <property type="project" value="InterPro"/>
</dbReference>